<feature type="compositionally biased region" description="Pro residues" evidence="17">
    <location>
        <begin position="1486"/>
        <end position="1496"/>
    </location>
</feature>
<keyword evidence="9" id="KW-0254">Endocytosis</keyword>
<feature type="compositionally biased region" description="Polar residues" evidence="17">
    <location>
        <begin position="686"/>
        <end position="697"/>
    </location>
</feature>
<feature type="domain" description="EH" evidence="18">
    <location>
        <begin position="726"/>
        <end position="815"/>
    </location>
</feature>
<feature type="compositionally biased region" description="Low complexity" evidence="17">
    <location>
        <begin position="96"/>
        <end position="116"/>
    </location>
</feature>
<keyword evidence="16" id="KW-0206">Cytoskeleton</keyword>
<feature type="region of interest" description="Disordered" evidence="17">
    <location>
        <begin position="1135"/>
        <end position="1246"/>
    </location>
</feature>
<evidence type="ECO:0000256" key="15">
    <source>
        <dbReference type="ARBA" id="ARBA00023203"/>
    </source>
</evidence>
<feature type="compositionally biased region" description="Polar residues" evidence="17">
    <location>
        <begin position="624"/>
        <end position="633"/>
    </location>
</feature>
<feature type="region of interest" description="Disordered" evidence="17">
    <location>
        <begin position="1109"/>
        <end position="1128"/>
    </location>
</feature>
<proteinExistence type="inferred from homology"/>
<dbReference type="PROSITE" id="PS50222">
    <property type="entry name" value="EF_HAND_2"/>
    <property type="match status" value="1"/>
</dbReference>
<evidence type="ECO:0000256" key="1">
    <source>
        <dbReference type="ARBA" id="ARBA00004125"/>
    </source>
</evidence>
<dbReference type="CDD" id="cd00052">
    <property type="entry name" value="EH"/>
    <property type="match status" value="2"/>
</dbReference>
<evidence type="ECO:0000256" key="6">
    <source>
        <dbReference type="ARBA" id="ARBA00020728"/>
    </source>
</evidence>
<feature type="compositionally biased region" description="Polar residues" evidence="17">
    <location>
        <begin position="658"/>
        <end position="679"/>
    </location>
</feature>
<dbReference type="PANTHER" id="PTHR11216">
    <property type="entry name" value="EH DOMAIN"/>
    <property type="match status" value="1"/>
</dbReference>
<comment type="similarity">
    <text evidence="4">Belongs to the PAN1 family.</text>
</comment>
<evidence type="ECO:0000256" key="7">
    <source>
        <dbReference type="ARBA" id="ARBA00022475"/>
    </source>
</evidence>
<dbReference type="PROSITE" id="PS00018">
    <property type="entry name" value="EF_HAND_1"/>
    <property type="match status" value="1"/>
</dbReference>
<feature type="compositionally biased region" description="Low complexity" evidence="17">
    <location>
        <begin position="641"/>
        <end position="650"/>
    </location>
</feature>
<feature type="compositionally biased region" description="Gly residues" evidence="17">
    <location>
        <begin position="519"/>
        <end position="532"/>
    </location>
</feature>
<evidence type="ECO:0000256" key="17">
    <source>
        <dbReference type="SAM" id="MobiDB-lite"/>
    </source>
</evidence>
<dbReference type="GO" id="GO:0030479">
    <property type="term" value="C:actin cortical patch"/>
    <property type="evidence" value="ECO:0007669"/>
    <property type="project" value="UniProtKB-SubCell"/>
</dbReference>
<dbReference type="GO" id="GO:0016197">
    <property type="term" value="P:endosomal transport"/>
    <property type="evidence" value="ECO:0007669"/>
    <property type="project" value="TreeGrafter"/>
</dbReference>
<dbReference type="PROSITE" id="PS50031">
    <property type="entry name" value="EH"/>
    <property type="match status" value="2"/>
</dbReference>
<dbReference type="InterPro" id="IPR011992">
    <property type="entry name" value="EF-hand-dom_pair"/>
</dbReference>
<dbReference type="GO" id="GO:0003779">
    <property type="term" value="F:actin binding"/>
    <property type="evidence" value="ECO:0007669"/>
    <property type="project" value="UniProtKB-KW"/>
</dbReference>
<dbReference type="FunFam" id="1.10.238.10:FF:000349">
    <property type="entry name" value="Actin cytoskeleton-regulatory complex protein PAN1"/>
    <property type="match status" value="1"/>
</dbReference>
<dbReference type="InterPro" id="IPR013182">
    <property type="entry name" value="DUF1720"/>
</dbReference>
<gene>
    <name evidence="20" type="primary">PAN1</name>
    <name evidence="20" type="ORF">ZYGM_003095</name>
</gene>
<evidence type="ECO:0000256" key="3">
    <source>
        <dbReference type="ARBA" id="ARBA00004413"/>
    </source>
</evidence>
<evidence type="ECO:0000256" key="8">
    <source>
        <dbReference type="ARBA" id="ARBA00022490"/>
    </source>
</evidence>
<feature type="region of interest" description="Disordered" evidence="17">
    <location>
        <begin position="419"/>
        <end position="440"/>
    </location>
</feature>
<dbReference type="SMART" id="SM00027">
    <property type="entry name" value="EH"/>
    <property type="match status" value="2"/>
</dbReference>
<feature type="compositionally biased region" description="Low complexity" evidence="17">
    <location>
        <begin position="1427"/>
        <end position="1438"/>
    </location>
</feature>
<feature type="compositionally biased region" description="Polar residues" evidence="17">
    <location>
        <begin position="536"/>
        <end position="562"/>
    </location>
</feature>
<feature type="compositionally biased region" description="Polar residues" evidence="17">
    <location>
        <begin position="26"/>
        <end position="52"/>
    </location>
</feature>
<dbReference type="GO" id="GO:0010008">
    <property type="term" value="C:endosome membrane"/>
    <property type="evidence" value="ECO:0007669"/>
    <property type="project" value="UniProtKB-SubCell"/>
</dbReference>
<feature type="compositionally biased region" description="Low complexity" evidence="17">
    <location>
        <begin position="1"/>
        <end position="25"/>
    </location>
</feature>
<evidence type="ECO:0000256" key="12">
    <source>
        <dbReference type="ARBA" id="ARBA00022837"/>
    </source>
</evidence>
<feature type="compositionally biased region" description="Low complexity" evidence="17">
    <location>
        <begin position="465"/>
        <end position="487"/>
    </location>
</feature>
<evidence type="ECO:0000256" key="5">
    <source>
        <dbReference type="ARBA" id="ARBA00015110"/>
    </source>
</evidence>
<dbReference type="GO" id="GO:0005886">
    <property type="term" value="C:plasma membrane"/>
    <property type="evidence" value="ECO:0007669"/>
    <property type="project" value="UniProtKB-SubCell"/>
</dbReference>
<comment type="subcellular location">
    <subcellularLocation>
        <location evidence="3">Cell membrane</location>
        <topology evidence="3">Peripheral membrane protein</topology>
        <orientation evidence="3">Cytoplasmic side</orientation>
    </subcellularLocation>
    <subcellularLocation>
        <location evidence="2">Cytoplasm</location>
        <location evidence="2">Cytoskeleton</location>
        <location evidence="2">Actin patch</location>
    </subcellularLocation>
    <subcellularLocation>
        <location evidence="1">Endosome membrane</location>
        <topology evidence="1">Peripheral membrane protein</topology>
        <orientation evidence="1">Cytoplasmic side</orientation>
    </subcellularLocation>
</comment>
<dbReference type="SUPFAM" id="SSF47473">
    <property type="entry name" value="EF-hand"/>
    <property type="match status" value="2"/>
</dbReference>
<protein>
    <recommendedName>
        <fullName evidence="5">Actin cytoskeleton-regulatory complex protein PAN1</fullName>
    </recommendedName>
    <alternativeName>
        <fullName evidence="6">Actin cytoskeleton-regulatory complex protein pan1</fullName>
    </alternativeName>
</protein>
<feature type="compositionally biased region" description="Basic and acidic residues" evidence="17">
    <location>
        <begin position="1523"/>
        <end position="1534"/>
    </location>
</feature>
<keyword evidence="8" id="KW-0963">Cytoplasm</keyword>
<evidence type="ECO:0000256" key="13">
    <source>
        <dbReference type="ARBA" id="ARBA00023054"/>
    </source>
</evidence>
<feature type="compositionally biased region" description="Polar residues" evidence="17">
    <location>
        <begin position="65"/>
        <end position="85"/>
    </location>
</feature>
<evidence type="ECO:0000259" key="19">
    <source>
        <dbReference type="PROSITE" id="PS50222"/>
    </source>
</evidence>
<evidence type="ECO:0000256" key="10">
    <source>
        <dbReference type="ARBA" id="ARBA00022737"/>
    </source>
</evidence>
<feature type="compositionally biased region" description="Low complexity" evidence="17">
    <location>
        <begin position="614"/>
        <end position="623"/>
    </location>
</feature>
<feature type="compositionally biased region" description="Polar residues" evidence="17">
    <location>
        <begin position="491"/>
        <end position="510"/>
    </location>
</feature>
<feature type="compositionally biased region" description="Low complexity" evidence="17">
    <location>
        <begin position="1193"/>
        <end position="1209"/>
    </location>
</feature>
<evidence type="ECO:0000256" key="14">
    <source>
        <dbReference type="ARBA" id="ARBA00023136"/>
    </source>
</evidence>
<dbReference type="InterPro" id="IPR000261">
    <property type="entry name" value="EH_dom"/>
</dbReference>
<feature type="compositionally biased region" description="Polar residues" evidence="17">
    <location>
        <begin position="1365"/>
        <end position="1383"/>
    </location>
</feature>
<dbReference type="GO" id="GO:0006897">
    <property type="term" value="P:endocytosis"/>
    <property type="evidence" value="ECO:0007669"/>
    <property type="project" value="UniProtKB-KW"/>
</dbReference>
<reference evidence="20 21" key="1">
    <citation type="submission" date="2019-01" db="EMBL/GenBank/DDBJ databases">
        <title>Draft Genome Sequencing of Zygosaccharomyces mellis Ca-7.</title>
        <authorList>
            <person name="Shiwa Y."/>
            <person name="Kanesaki Y."/>
            <person name="Ishige T."/>
            <person name="Mura K."/>
            <person name="Hori T."/>
            <person name="Tamura T."/>
        </authorList>
    </citation>
    <scope>NUCLEOTIDE SEQUENCE [LARGE SCALE GENOMIC DNA]</scope>
    <source>
        <strain evidence="20 21">Ca-7</strain>
    </source>
</reference>
<feature type="compositionally biased region" description="Polar residues" evidence="17">
    <location>
        <begin position="1317"/>
        <end position="1331"/>
    </location>
</feature>
<keyword evidence="15" id="KW-0009">Actin-binding</keyword>
<dbReference type="OrthoDB" id="2015333at2759"/>
<dbReference type="InterPro" id="IPR002048">
    <property type="entry name" value="EF_hand_dom"/>
</dbReference>
<keyword evidence="11" id="KW-0967">Endosome</keyword>
<evidence type="ECO:0000256" key="16">
    <source>
        <dbReference type="ARBA" id="ARBA00023212"/>
    </source>
</evidence>
<feature type="compositionally biased region" description="Polar residues" evidence="17">
    <location>
        <begin position="867"/>
        <end position="891"/>
    </location>
</feature>
<dbReference type="PANTHER" id="PTHR11216:SF173">
    <property type="entry name" value="ACTIN CYTOSKELETON-REGULATORY COMPLEX PROTEIN PAN1"/>
    <property type="match status" value="1"/>
</dbReference>
<dbReference type="GO" id="GO:0005509">
    <property type="term" value="F:calcium ion binding"/>
    <property type="evidence" value="ECO:0007669"/>
    <property type="project" value="InterPro"/>
</dbReference>
<feature type="region of interest" description="Disordered" evidence="17">
    <location>
        <begin position="452"/>
        <end position="697"/>
    </location>
</feature>
<name>A0A4C2EAT3_9SACH</name>
<organism evidence="20 21">
    <name type="scientific">Zygosaccharomyces mellis</name>
    <dbReference type="NCBI Taxonomy" id="42258"/>
    <lineage>
        <taxon>Eukaryota</taxon>
        <taxon>Fungi</taxon>
        <taxon>Dikarya</taxon>
        <taxon>Ascomycota</taxon>
        <taxon>Saccharomycotina</taxon>
        <taxon>Saccharomycetes</taxon>
        <taxon>Saccharomycetales</taxon>
        <taxon>Saccharomycetaceae</taxon>
        <taxon>Zygosaccharomyces</taxon>
    </lineage>
</organism>
<feature type="region of interest" description="Disordered" evidence="17">
    <location>
        <begin position="862"/>
        <end position="895"/>
    </location>
</feature>
<sequence>MYNPYQNTGYYQQQQQQPFGQQSPQVSGFSGMQGNLSSTPMNFSQVQSQQQAPRFGGPSIALNPTGMNNLMPQPQNNFGSQQNTGIMGMPGLANNTSSTSTRGGFSSQPQQQQPQSTGYFQSNTLPLQQPQLLNQPTGFQNSPLSNPTGAMQPLLPQSTGFYHSTGGMPQAPLEPLKPTATGLVNSFANGGLNHDIKIPARRLSFITSNDQAKFETLFRSIVPKGSNTISGEDCKKVFMKSGLQASELAKIWKLCDTSRAGQLLFPEFALAMHLVNNVLQGDSIPYELDTKTKNEVGSFVDAINMSIAAGDGDLGTKTPFDDLMGGLKPQSTGFMPPTSFGMPLQGQVTGNGAGFLNPQRTGLMPQTSFGMPMQPTGGAQLNPVGNAGVGTQSTGFMPQTSFDTPLQSQLTGGAIQRQPTGRLQNNFGSNLQPQVTGGFPALQPQKIQSQATGNLLPQGTGGLRPQLTGSFQQQPQQQQLSGFQPQPSGVFPSQPTGGFESQPTGGFQSQFTGGLKPQGTGGLQQQGFGGGVQPQATGGFQQPSSTGGFQQPQATGGFQQPSSTGGFQQPQFTGGFQQSQSNNGLQPQVTGGFQPQSTGPLQPQGTGGLGQQGVGIPPLQPQGTGSINGNLPQRANGGFQGVPPQQQPQFTGAIMPQATGSGSTAVPFQQTGLSTQSTGFLPPSGFNPTQPLSAQKTGLGNNEIYTQSTFGQDFNSENVDEILPEEKSLFYKIFQTYDTDKRGILDASKAVEIFRKSGLNRSDLEHIWALCDINNTGQLNKQEFSLGMHLVYRKLNGFQLPNRLPLNLIPSSTKILDDVKNQIKSSTGTEDRRSSTKTDALSYKNNDEEDVLPSFRNRRKVFGANASPGNATQDASVPVSSTSVDSQQVKPSASDLKRAIHEKRHHLDTEKVRLQTSSSDDDLRFISSLKTQISELPFISVVNDSVPADLKKRYETLLVKLPSLFVQIDEIDTQIRNSKLQLFKMKNPFSISGSGPSGEVTDEDRKKAKSKALLKSRMNALTGKSSGSVGSFEEEEAKYNEEVQKINASCDSNKEIIGDVKSSIADIAASLESGLSGGGVRSNPSDFERWEFGTHLEPEVREFVYNLRTKSSQQKQKNSKTVDTDVSNSQQIYSQQTANAAPKQVYGNETQFGSNGYPEQLVHNNSQPMTSSNNQSSNYMDPSGNYSSQTVANSYSYSSSGNPSNNPNGELGNRKASYTGGNSQNYSPVNEGMDADDGEDEEEKQLRNKLEMLKLKRKSEKEKRLADLRRQIEEAKADGDEEAEVAALQNVANQSSTSSMSVSQVPAHNAKPPTMYQGGSTYHNVNSSRPSYGNAPMIHAGMNSVHSSTGISSPSSSMVSPQPSGQNGRNSFFKQTPSTSSSFDLKAAETQRRLQRGLDDDESEGWSDDENDNSHTAPPQDVTDPYSQVPSSQVSTPVAPAPVAPVPVVSSEKDSKSSTPSMPQMKDQGPPIPVAPPLPQMQRDGPPVPVAPPLPQMQPDNKSFFPGPPPLVPNEEENSNHAQGREVKEGHYTGEDYDDDNDSLSIPESVGSDDENFQMTPSAPSNIPPPPPLP</sequence>
<keyword evidence="7" id="KW-1003">Cell membrane</keyword>
<evidence type="ECO:0000313" key="21">
    <source>
        <dbReference type="Proteomes" id="UP000301737"/>
    </source>
</evidence>
<feature type="domain" description="EF-hand" evidence="19">
    <location>
        <begin position="759"/>
        <end position="794"/>
    </location>
</feature>
<feature type="compositionally biased region" description="Pro residues" evidence="17">
    <location>
        <begin position="1470"/>
        <end position="1479"/>
    </location>
</feature>
<evidence type="ECO:0000256" key="4">
    <source>
        <dbReference type="ARBA" id="ARBA00009351"/>
    </source>
</evidence>
<evidence type="ECO:0000256" key="2">
    <source>
        <dbReference type="ARBA" id="ARBA00004134"/>
    </source>
</evidence>
<dbReference type="Gene3D" id="1.10.238.10">
    <property type="entry name" value="EF-hand"/>
    <property type="match status" value="2"/>
</dbReference>
<feature type="compositionally biased region" description="Acidic residues" evidence="17">
    <location>
        <begin position="1399"/>
        <end position="1411"/>
    </location>
</feature>
<accession>A0A4C2EAT3</accession>
<feature type="compositionally biased region" description="Basic and acidic residues" evidence="17">
    <location>
        <begin position="1386"/>
        <end position="1398"/>
    </location>
</feature>
<feature type="compositionally biased region" description="Polar residues" evidence="17">
    <location>
        <begin position="582"/>
        <end position="593"/>
    </location>
</feature>
<feature type="compositionally biased region" description="Acidic residues" evidence="17">
    <location>
        <begin position="1233"/>
        <end position="1243"/>
    </location>
</feature>
<keyword evidence="12" id="KW-0106">Calcium</keyword>
<keyword evidence="10" id="KW-0677">Repeat</keyword>
<feature type="compositionally biased region" description="Low complexity" evidence="17">
    <location>
        <begin position="594"/>
        <end position="604"/>
    </location>
</feature>
<dbReference type="Pfam" id="PF12763">
    <property type="entry name" value="EH"/>
    <property type="match status" value="2"/>
</dbReference>
<feature type="compositionally biased region" description="Low complexity" evidence="17">
    <location>
        <begin position="563"/>
        <end position="581"/>
    </location>
</feature>
<feature type="compositionally biased region" description="Polar residues" evidence="17">
    <location>
        <begin position="1219"/>
        <end position="1228"/>
    </location>
</feature>
<dbReference type="EMBL" id="BIMX01000010">
    <property type="protein sequence ID" value="GCE99472.1"/>
    <property type="molecule type" value="Genomic_DNA"/>
</dbReference>
<keyword evidence="13" id="KW-0175">Coiled coil</keyword>
<evidence type="ECO:0000313" key="20">
    <source>
        <dbReference type="EMBL" id="GCE99472.1"/>
    </source>
</evidence>
<feature type="compositionally biased region" description="Polar residues" evidence="17">
    <location>
        <begin position="419"/>
        <end position="435"/>
    </location>
</feature>
<feature type="compositionally biased region" description="Polar residues" evidence="17">
    <location>
        <begin position="1162"/>
        <end position="1192"/>
    </location>
</feature>
<dbReference type="Pfam" id="PF08226">
    <property type="entry name" value="DUF1720"/>
    <property type="match status" value="2"/>
</dbReference>
<feature type="region of interest" description="Disordered" evidence="17">
    <location>
        <begin position="823"/>
        <end position="849"/>
    </location>
</feature>
<evidence type="ECO:0000259" key="18">
    <source>
        <dbReference type="PROSITE" id="PS50031"/>
    </source>
</evidence>
<feature type="region of interest" description="Disordered" evidence="17">
    <location>
        <begin position="1292"/>
        <end position="1574"/>
    </location>
</feature>
<keyword evidence="14" id="KW-0472">Membrane</keyword>
<comment type="caution">
    <text evidence="20">The sequence shown here is derived from an EMBL/GenBank/DDBJ whole genome shotgun (WGS) entry which is preliminary data.</text>
</comment>
<evidence type="ECO:0000256" key="9">
    <source>
        <dbReference type="ARBA" id="ARBA00022583"/>
    </source>
</evidence>
<keyword evidence="21" id="KW-1185">Reference proteome</keyword>
<dbReference type="SMART" id="SM00054">
    <property type="entry name" value="EFh"/>
    <property type="match status" value="3"/>
</dbReference>
<feature type="region of interest" description="Disordered" evidence="17">
    <location>
        <begin position="1"/>
        <end position="122"/>
    </location>
</feature>
<evidence type="ECO:0000256" key="11">
    <source>
        <dbReference type="ARBA" id="ARBA00022753"/>
    </source>
</evidence>
<feature type="compositionally biased region" description="Low complexity" evidence="17">
    <location>
        <begin position="1344"/>
        <end position="1364"/>
    </location>
</feature>
<feature type="compositionally biased region" description="Low complexity" evidence="17">
    <location>
        <begin position="1294"/>
        <end position="1305"/>
    </location>
</feature>
<feature type="domain" description="EH" evidence="18">
    <location>
        <begin position="210"/>
        <end position="288"/>
    </location>
</feature>
<dbReference type="InterPro" id="IPR018247">
    <property type="entry name" value="EF_Hand_1_Ca_BS"/>
</dbReference>
<dbReference type="Proteomes" id="UP000301737">
    <property type="component" value="Unassembled WGS sequence"/>
</dbReference>